<feature type="transmembrane region" description="Helical" evidence="1">
    <location>
        <begin position="183"/>
        <end position="205"/>
    </location>
</feature>
<keyword evidence="3" id="KW-1185">Reference proteome</keyword>
<feature type="transmembrane region" description="Helical" evidence="1">
    <location>
        <begin position="344"/>
        <end position="367"/>
    </location>
</feature>
<reference evidence="2" key="1">
    <citation type="journal article" date="2023" name="G3 (Bethesda)">
        <title>Whole genome assemblies of Zophobas morio and Tenebrio molitor.</title>
        <authorList>
            <person name="Kaur S."/>
            <person name="Stinson S.A."/>
            <person name="diCenzo G.C."/>
        </authorList>
    </citation>
    <scope>NUCLEOTIDE SEQUENCE</scope>
    <source>
        <strain evidence="2">QUZm001</strain>
    </source>
</reference>
<dbReference type="Proteomes" id="UP001168821">
    <property type="component" value="Unassembled WGS sequence"/>
</dbReference>
<name>A0AA38HYY0_9CUCU</name>
<keyword evidence="1" id="KW-0812">Transmembrane</keyword>
<dbReference type="EMBL" id="JALNTZ010000007">
    <property type="protein sequence ID" value="KAJ3645994.1"/>
    <property type="molecule type" value="Genomic_DNA"/>
</dbReference>
<proteinExistence type="predicted"/>
<sequence>MIIMTLVTRRPASASYRRPKQTFTRYATRQSSSALAFAWKQNPTTEDELLLAEWLRKHESNSDDEFDIDFEEYVHFADILVKSEILDDAPIVELVQCNIQTEDDDNEKNKKKRERSQNPLKLIFLTRSNFVKNAIKLKHQQEYDLLIVDCDTLMENTETEEQGWMPSPAEDESGWNCSVHPSVFFLLGTLLLTTCATGMLCAAIMTDHWEEVTWDRTALEHLANSSVRLRWLLDGIVARVSTNDDRDKILAFLVPMHGGIWTLCVSLTEEEITLLGRVGFPAVQPCVNYLSGGIDGVKGYEPRGDWQHRMQNLSISCALVCLIVLGSAALVGAFGVFQHQISAVLVTGVMYLLAGSFALFTLTIIHFKRLHSKPGGMDSDGTADGVVSPMGGRGVTELLPARIFTTSWSLDLGWGGVMLCVMTSVLWILLSKIMRFNPISSMIN</sequence>
<feature type="transmembrane region" description="Helical" evidence="1">
    <location>
        <begin position="313"/>
        <end position="337"/>
    </location>
</feature>
<evidence type="ECO:0000313" key="3">
    <source>
        <dbReference type="Proteomes" id="UP001168821"/>
    </source>
</evidence>
<comment type="caution">
    <text evidence="2">The sequence shown here is derived from an EMBL/GenBank/DDBJ whole genome shotgun (WGS) entry which is preliminary data.</text>
</comment>
<evidence type="ECO:0000256" key="1">
    <source>
        <dbReference type="SAM" id="Phobius"/>
    </source>
</evidence>
<keyword evidence="1" id="KW-1133">Transmembrane helix</keyword>
<accession>A0AA38HYY0</accession>
<protein>
    <recommendedName>
        <fullName evidence="4">Transmembrane protein</fullName>
    </recommendedName>
</protein>
<evidence type="ECO:0008006" key="4">
    <source>
        <dbReference type="Google" id="ProtNLM"/>
    </source>
</evidence>
<dbReference type="AlphaFoldDB" id="A0AA38HYY0"/>
<dbReference type="Gene3D" id="1.20.140.150">
    <property type="match status" value="1"/>
</dbReference>
<keyword evidence="1" id="KW-0472">Membrane</keyword>
<organism evidence="2 3">
    <name type="scientific">Zophobas morio</name>
    <dbReference type="NCBI Taxonomy" id="2755281"/>
    <lineage>
        <taxon>Eukaryota</taxon>
        <taxon>Metazoa</taxon>
        <taxon>Ecdysozoa</taxon>
        <taxon>Arthropoda</taxon>
        <taxon>Hexapoda</taxon>
        <taxon>Insecta</taxon>
        <taxon>Pterygota</taxon>
        <taxon>Neoptera</taxon>
        <taxon>Endopterygota</taxon>
        <taxon>Coleoptera</taxon>
        <taxon>Polyphaga</taxon>
        <taxon>Cucujiformia</taxon>
        <taxon>Tenebrionidae</taxon>
        <taxon>Zophobas</taxon>
    </lineage>
</organism>
<gene>
    <name evidence="2" type="ORF">Zmor_023608</name>
</gene>
<feature type="transmembrane region" description="Helical" evidence="1">
    <location>
        <begin position="412"/>
        <end position="430"/>
    </location>
</feature>
<evidence type="ECO:0000313" key="2">
    <source>
        <dbReference type="EMBL" id="KAJ3645994.1"/>
    </source>
</evidence>